<dbReference type="AlphaFoldDB" id="A0A0K0FQI0"/>
<organism evidence="3 4">
    <name type="scientific">Strongyloides venezuelensis</name>
    <name type="common">Threadworm</name>
    <dbReference type="NCBI Taxonomy" id="75913"/>
    <lineage>
        <taxon>Eukaryota</taxon>
        <taxon>Metazoa</taxon>
        <taxon>Ecdysozoa</taxon>
        <taxon>Nematoda</taxon>
        <taxon>Chromadorea</taxon>
        <taxon>Rhabditida</taxon>
        <taxon>Tylenchina</taxon>
        <taxon>Panagrolaimomorpha</taxon>
        <taxon>Strongyloidoidea</taxon>
        <taxon>Strongyloididae</taxon>
        <taxon>Strongyloides</taxon>
    </lineage>
</organism>
<protein>
    <submittedName>
        <fullName evidence="4">Uncharacterized protein</fullName>
    </submittedName>
</protein>
<sequence>MIIYFVVVFLIHQPTNCNYNLPLTITESNTNLSFSTVPKRHLSVFYSRNLSDTLNPIKCFSYISGISKIERYSNLSDSPEINVTCQYDSTCVKYAITSDISELAIWKGCLSNFQKEIGRIYGHYVVNSCFNAQNNSDETICFCDDKEYCNSQSKTFFSIIFYCLHIIYLFYLMI</sequence>
<evidence type="ECO:0000313" key="4">
    <source>
        <dbReference type="WBParaSite" id="SVE_1183700.1"/>
    </source>
</evidence>
<dbReference type="WBParaSite" id="SVE_1183700.1">
    <property type="protein sequence ID" value="SVE_1183700.1"/>
    <property type="gene ID" value="SVE_1183700"/>
</dbReference>
<feature type="chain" id="PRO_5005329999" evidence="2">
    <location>
        <begin position="18"/>
        <end position="174"/>
    </location>
</feature>
<reference evidence="4" key="2">
    <citation type="submission" date="2015-08" db="UniProtKB">
        <authorList>
            <consortium name="WormBaseParasite"/>
        </authorList>
    </citation>
    <scope>IDENTIFICATION</scope>
</reference>
<dbReference type="Proteomes" id="UP000035680">
    <property type="component" value="Unassembled WGS sequence"/>
</dbReference>
<proteinExistence type="predicted"/>
<evidence type="ECO:0000313" key="3">
    <source>
        <dbReference type="Proteomes" id="UP000035680"/>
    </source>
</evidence>
<reference evidence="3" key="1">
    <citation type="submission" date="2014-07" db="EMBL/GenBank/DDBJ databases">
        <authorList>
            <person name="Martin A.A"/>
            <person name="De Silva N."/>
        </authorList>
    </citation>
    <scope>NUCLEOTIDE SEQUENCE</scope>
</reference>
<keyword evidence="1" id="KW-0812">Transmembrane</keyword>
<keyword evidence="1" id="KW-0472">Membrane</keyword>
<evidence type="ECO:0000256" key="2">
    <source>
        <dbReference type="SAM" id="SignalP"/>
    </source>
</evidence>
<keyword evidence="3" id="KW-1185">Reference proteome</keyword>
<accession>A0A0K0FQI0</accession>
<feature type="transmembrane region" description="Helical" evidence="1">
    <location>
        <begin position="155"/>
        <end position="173"/>
    </location>
</feature>
<feature type="signal peptide" evidence="2">
    <location>
        <begin position="1"/>
        <end position="17"/>
    </location>
</feature>
<keyword evidence="2" id="KW-0732">Signal</keyword>
<evidence type="ECO:0000256" key="1">
    <source>
        <dbReference type="SAM" id="Phobius"/>
    </source>
</evidence>
<keyword evidence="1" id="KW-1133">Transmembrane helix</keyword>
<name>A0A0K0FQI0_STRVS</name>